<organism evidence="2 3">
    <name type="scientific">Penicillium frequentans</name>
    <dbReference type="NCBI Taxonomy" id="3151616"/>
    <lineage>
        <taxon>Eukaryota</taxon>
        <taxon>Fungi</taxon>
        <taxon>Dikarya</taxon>
        <taxon>Ascomycota</taxon>
        <taxon>Pezizomycotina</taxon>
        <taxon>Eurotiomycetes</taxon>
        <taxon>Eurotiomycetidae</taxon>
        <taxon>Eurotiales</taxon>
        <taxon>Aspergillaceae</taxon>
        <taxon>Penicillium</taxon>
    </lineage>
</organism>
<proteinExistence type="predicted"/>
<comment type="caution">
    <text evidence="2">The sequence shown here is derived from an EMBL/GenBank/DDBJ whole genome shotgun (WGS) entry which is preliminary data.</text>
</comment>
<evidence type="ECO:0000313" key="3">
    <source>
        <dbReference type="Proteomes" id="UP001220324"/>
    </source>
</evidence>
<feature type="region of interest" description="Disordered" evidence="1">
    <location>
        <begin position="1"/>
        <end position="29"/>
    </location>
</feature>
<evidence type="ECO:0000256" key="1">
    <source>
        <dbReference type="SAM" id="MobiDB-lite"/>
    </source>
</evidence>
<feature type="compositionally biased region" description="Basic and acidic residues" evidence="1">
    <location>
        <begin position="8"/>
        <end position="23"/>
    </location>
</feature>
<evidence type="ECO:0000313" key="2">
    <source>
        <dbReference type="EMBL" id="KAJ5546260.1"/>
    </source>
</evidence>
<dbReference type="Proteomes" id="UP001220324">
    <property type="component" value="Unassembled WGS sequence"/>
</dbReference>
<reference evidence="2 3" key="1">
    <citation type="journal article" date="2023" name="IMA Fungus">
        <title>Comparative genomic study of the Penicillium genus elucidates a diverse pangenome and 15 lateral gene transfer events.</title>
        <authorList>
            <person name="Petersen C."/>
            <person name="Sorensen T."/>
            <person name="Nielsen M.R."/>
            <person name="Sondergaard T.E."/>
            <person name="Sorensen J.L."/>
            <person name="Fitzpatrick D.A."/>
            <person name="Frisvad J.C."/>
            <person name="Nielsen K.L."/>
        </authorList>
    </citation>
    <scope>NUCLEOTIDE SEQUENCE [LARGE SCALE GENOMIC DNA]</scope>
    <source>
        <strain evidence="2 3">IBT 35679</strain>
    </source>
</reference>
<name>A0AAD6CZH1_9EURO</name>
<gene>
    <name evidence="2" type="ORF">N7494_003845</name>
</gene>
<dbReference type="AlphaFoldDB" id="A0AAD6CZH1"/>
<keyword evidence="3" id="KW-1185">Reference proteome</keyword>
<protein>
    <submittedName>
        <fullName evidence="2">Aquaporin</fullName>
    </submittedName>
</protein>
<accession>A0AAD6CZH1</accession>
<dbReference type="EMBL" id="JAQIZZ010000003">
    <property type="protein sequence ID" value="KAJ5546260.1"/>
    <property type="molecule type" value="Genomic_DNA"/>
</dbReference>
<sequence>MVIAYLPRSEKEDHDHDHPHLEPHISSFAGRLGGNQDFILDRNDPRNDELLERECQMRLRA</sequence>